<organism evidence="1 3">
    <name type="scientific">Rotaria magnacalcarata</name>
    <dbReference type="NCBI Taxonomy" id="392030"/>
    <lineage>
        <taxon>Eukaryota</taxon>
        <taxon>Metazoa</taxon>
        <taxon>Spiralia</taxon>
        <taxon>Gnathifera</taxon>
        <taxon>Rotifera</taxon>
        <taxon>Eurotatoria</taxon>
        <taxon>Bdelloidea</taxon>
        <taxon>Philodinida</taxon>
        <taxon>Philodinidae</taxon>
        <taxon>Rotaria</taxon>
    </lineage>
</organism>
<keyword evidence="3" id="KW-1185">Reference proteome</keyword>
<reference evidence="1" key="1">
    <citation type="submission" date="2021-02" db="EMBL/GenBank/DDBJ databases">
        <authorList>
            <person name="Nowell W R."/>
        </authorList>
    </citation>
    <scope>NUCLEOTIDE SEQUENCE</scope>
</reference>
<dbReference type="Proteomes" id="UP000663842">
    <property type="component" value="Unassembled WGS sequence"/>
</dbReference>
<dbReference type="Proteomes" id="UP000663866">
    <property type="component" value="Unassembled WGS sequence"/>
</dbReference>
<proteinExistence type="predicted"/>
<evidence type="ECO:0000313" key="2">
    <source>
        <dbReference type="EMBL" id="CAF4067195.1"/>
    </source>
</evidence>
<evidence type="ECO:0000313" key="3">
    <source>
        <dbReference type="Proteomes" id="UP000663866"/>
    </source>
</evidence>
<dbReference type="EMBL" id="CAJOBG010003130">
    <property type="protein sequence ID" value="CAF4047058.1"/>
    <property type="molecule type" value="Genomic_DNA"/>
</dbReference>
<sequence length="91" mass="10771">MILAHRGSGSSGYLDYVFRSTAKELLNIDINDELLEFKLTNIDVNLNDVRQMYERLPHLNQPLNLRIDDNHIPLFTEYHSIEKKYVKCFFI</sequence>
<name>A0A819RP42_9BILA</name>
<dbReference type="AlphaFoldDB" id="A0A819RP42"/>
<gene>
    <name evidence="1" type="ORF">OVN521_LOCUS17753</name>
    <name evidence="2" type="ORF">UXM345_LOCUS20205</name>
</gene>
<dbReference type="EMBL" id="CAJOBF010002981">
    <property type="protein sequence ID" value="CAF4067195.1"/>
    <property type="molecule type" value="Genomic_DNA"/>
</dbReference>
<protein>
    <submittedName>
        <fullName evidence="1">Uncharacterized protein</fullName>
    </submittedName>
</protein>
<evidence type="ECO:0000313" key="1">
    <source>
        <dbReference type="EMBL" id="CAF4047058.1"/>
    </source>
</evidence>
<accession>A0A819RP42</accession>
<comment type="caution">
    <text evidence="1">The sequence shown here is derived from an EMBL/GenBank/DDBJ whole genome shotgun (WGS) entry which is preliminary data.</text>
</comment>